<dbReference type="VEuPathDB" id="VectorBase:LLONM1_009282"/>
<evidence type="ECO:0000313" key="2">
    <source>
        <dbReference type="EnsemblMetazoa" id="LLOJ003047-PA"/>
    </source>
</evidence>
<dbReference type="EnsemblMetazoa" id="LLOJ003047-RA">
    <property type="protein sequence ID" value="LLOJ003047-PA"/>
    <property type="gene ID" value="LLOJ003047"/>
</dbReference>
<organism evidence="2 3">
    <name type="scientific">Lutzomyia longipalpis</name>
    <name type="common">Sand fly</name>
    <dbReference type="NCBI Taxonomy" id="7200"/>
    <lineage>
        <taxon>Eukaryota</taxon>
        <taxon>Metazoa</taxon>
        <taxon>Ecdysozoa</taxon>
        <taxon>Arthropoda</taxon>
        <taxon>Hexapoda</taxon>
        <taxon>Insecta</taxon>
        <taxon>Pterygota</taxon>
        <taxon>Neoptera</taxon>
        <taxon>Endopterygota</taxon>
        <taxon>Diptera</taxon>
        <taxon>Nematocera</taxon>
        <taxon>Psychodoidea</taxon>
        <taxon>Psychodidae</taxon>
        <taxon>Lutzomyia</taxon>
        <taxon>Lutzomyia</taxon>
    </lineage>
</organism>
<dbReference type="EMBL" id="AJWK01009963">
    <property type="status" value="NOT_ANNOTATED_CDS"/>
    <property type="molecule type" value="Genomic_DNA"/>
</dbReference>
<dbReference type="InterPro" id="IPR040610">
    <property type="entry name" value="SNRNP25_ubiquitin"/>
</dbReference>
<dbReference type="GO" id="GO:0000398">
    <property type="term" value="P:mRNA splicing, via spliceosome"/>
    <property type="evidence" value="ECO:0007669"/>
    <property type="project" value="InterPro"/>
</dbReference>
<dbReference type="AlphaFoldDB" id="A0A1B0CFC6"/>
<dbReference type="GO" id="GO:0005689">
    <property type="term" value="C:U12-type spliceosomal complex"/>
    <property type="evidence" value="ECO:0007669"/>
    <property type="project" value="TreeGrafter"/>
</dbReference>
<accession>A0A1B0CFC6</accession>
<dbReference type="InterPro" id="IPR029071">
    <property type="entry name" value="Ubiquitin-like_domsf"/>
</dbReference>
<reference evidence="2" key="1">
    <citation type="submission" date="2020-05" db="UniProtKB">
        <authorList>
            <consortium name="EnsemblMetazoa"/>
        </authorList>
    </citation>
    <scope>IDENTIFICATION</scope>
    <source>
        <strain evidence="2">Jacobina</strain>
    </source>
</reference>
<name>A0A1B0CFC6_LUTLO</name>
<dbReference type="Proteomes" id="UP000092461">
    <property type="component" value="Unassembled WGS sequence"/>
</dbReference>
<dbReference type="PANTHER" id="PTHR14942">
    <property type="entry name" value="U11/U12 SMALL NUCLEAR RIBONUCLEOPROTEIN 25 KDA PROTEIN"/>
    <property type="match status" value="1"/>
</dbReference>
<dbReference type="PANTHER" id="PTHR14942:SF0">
    <property type="entry name" value="U11_U12 SMALL NUCLEAR RIBONUCLEOPROTEIN 25 KDA PROTEIN"/>
    <property type="match status" value="1"/>
</dbReference>
<dbReference type="Pfam" id="PF18036">
    <property type="entry name" value="Ubiquitin_4"/>
    <property type="match status" value="1"/>
</dbReference>
<evidence type="ECO:0000259" key="1">
    <source>
        <dbReference type="Pfam" id="PF18036"/>
    </source>
</evidence>
<dbReference type="SUPFAM" id="SSF54236">
    <property type="entry name" value="Ubiquitin-like"/>
    <property type="match status" value="1"/>
</dbReference>
<dbReference type="Gene3D" id="3.10.20.90">
    <property type="entry name" value="Phosphatidylinositol 3-kinase Catalytic Subunit, Chain A, domain 1"/>
    <property type="match status" value="1"/>
</dbReference>
<sequence>FFQILHILIPQSGTTVSDLKKAIEKTYRINQLRSIKRARHPYLPKEIRVAAQEEVDKTQISWRYIWRTYMLAYGSIRLADDNQLLDTYGIGNRDELRFVKRKRDKYTRH</sequence>
<proteinExistence type="predicted"/>
<evidence type="ECO:0000313" key="3">
    <source>
        <dbReference type="Proteomes" id="UP000092461"/>
    </source>
</evidence>
<keyword evidence="3" id="KW-1185">Reference proteome</keyword>
<feature type="domain" description="SNRNP25 ubiquitin-like" evidence="1">
    <location>
        <begin position="47"/>
        <end position="101"/>
    </location>
</feature>
<dbReference type="VEuPathDB" id="VectorBase:LLOJ003047"/>
<protein>
    <recommendedName>
        <fullName evidence="1">SNRNP25 ubiquitin-like domain-containing protein</fullName>
    </recommendedName>
</protein>
<dbReference type="InterPro" id="IPR039690">
    <property type="entry name" value="SNRNP25"/>
</dbReference>